<reference evidence="1 2" key="1">
    <citation type="journal article" date="2019" name="Nat. Ecol. Evol.">
        <title>Megaphylogeny resolves global patterns of mushroom evolution.</title>
        <authorList>
            <person name="Varga T."/>
            <person name="Krizsan K."/>
            <person name="Foldi C."/>
            <person name="Dima B."/>
            <person name="Sanchez-Garcia M."/>
            <person name="Sanchez-Ramirez S."/>
            <person name="Szollosi G.J."/>
            <person name="Szarkandi J.G."/>
            <person name="Papp V."/>
            <person name="Albert L."/>
            <person name="Andreopoulos W."/>
            <person name="Angelini C."/>
            <person name="Antonin V."/>
            <person name="Barry K.W."/>
            <person name="Bougher N.L."/>
            <person name="Buchanan P."/>
            <person name="Buyck B."/>
            <person name="Bense V."/>
            <person name="Catcheside P."/>
            <person name="Chovatia M."/>
            <person name="Cooper J."/>
            <person name="Damon W."/>
            <person name="Desjardin D."/>
            <person name="Finy P."/>
            <person name="Geml J."/>
            <person name="Haridas S."/>
            <person name="Hughes K."/>
            <person name="Justo A."/>
            <person name="Karasinski D."/>
            <person name="Kautmanova I."/>
            <person name="Kiss B."/>
            <person name="Kocsube S."/>
            <person name="Kotiranta H."/>
            <person name="LaButti K.M."/>
            <person name="Lechner B.E."/>
            <person name="Liimatainen K."/>
            <person name="Lipzen A."/>
            <person name="Lukacs Z."/>
            <person name="Mihaltcheva S."/>
            <person name="Morgado L.N."/>
            <person name="Niskanen T."/>
            <person name="Noordeloos M.E."/>
            <person name="Ohm R.A."/>
            <person name="Ortiz-Santana B."/>
            <person name="Ovrebo C."/>
            <person name="Racz N."/>
            <person name="Riley R."/>
            <person name="Savchenko A."/>
            <person name="Shiryaev A."/>
            <person name="Soop K."/>
            <person name="Spirin V."/>
            <person name="Szebenyi C."/>
            <person name="Tomsovsky M."/>
            <person name="Tulloss R.E."/>
            <person name="Uehling J."/>
            <person name="Grigoriev I.V."/>
            <person name="Vagvolgyi C."/>
            <person name="Papp T."/>
            <person name="Martin F.M."/>
            <person name="Miettinen O."/>
            <person name="Hibbett D.S."/>
            <person name="Nagy L.G."/>
        </authorList>
    </citation>
    <scope>NUCLEOTIDE SEQUENCE [LARGE SCALE GENOMIC DNA]</scope>
    <source>
        <strain evidence="1 2">HHB13444</strain>
    </source>
</reference>
<evidence type="ECO:0008006" key="3">
    <source>
        <dbReference type="Google" id="ProtNLM"/>
    </source>
</evidence>
<dbReference type="Proteomes" id="UP000308197">
    <property type="component" value="Unassembled WGS sequence"/>
</dbReference>
<dbReference type="AlphaFoldDB" id="A0A5C3PWC7"/>
<proteinExistence type="predicted"/>
<protein>
    <recommendedName>
        <fullName evidence="3">F-box domain-containing protein</fullName>
    </recommendedName>
</protein>
<gene>
    <name evidence="1" type="ORF">K466DRAFT_561501</name>
</gene>
<keyword evidence="2" id="KW-1185">Reference proteome</keyword>
<dbReference type="EMBL" id="ML210976">
    <property type="protein sequence ID" value="TFK93842.1"/>
    <property type="molecule type" value="Genomic_DNA"/>
</dbReference>
<accession>A0A5C3PWC7</accession>
<evidence type="ECO:0000313" key="2">
    <source>
        <dbReference type="Proteomes" id="UP000308197"/>
    </source>
</evidence>
<organism evidence="1 2">
    <name type="scientific">Polyporus arcularius HHB13444</name>
    <dbReference type="NCBI Taxonomy" id="1314778"/>
    <lineage>
        <taxon>Eukaryota</taxon>
        <taxon>Fungi</taxon>
        <taxon>Dikarya</taxon>
        <taxon>Basidiomycota</taxon>
        <taxon>Agaricomycotina</taxon>
        <taxon>Agaricomycetes</taxon>
        <taxon>Polyporales</taxon>
        <taxon>Polyporaceae</taxon>
        <taxon>Polyporus</taxon>
    </lineage>
</organism>
<dbReference type="InParanoid" id="A0A5C3PWC7"/>
<evidence type="ECO:0000313" key="1">
    <source>
        <dbReference type="EMBL" id="TFK93842.1"/>
    </source>
</evidence>
<name>A0A5C3PWC7_9APHY</name>
<sequence>MSRLLKTVLALSSAPANARRRGHRAVAKKMGATRISRHKSDGAVQWEMLSVPPTLLAVDDGDDDLVTPAWVPGSGQACERSPARSSMPAVYSDMKLPFELWELVFDGLDDGYDIHSLARVCHGLKRVAEDAIKRHANFTKSHRAVTLTSYESMLSLLDLAESSPRVSLAIRDLTIQYQIRWSSTSNVPVPRLLLDILKALPNLRSLSLHISSDRLVSVCLRAGLLSVVHPHLRSFDTSLAYSSDILRFLQQHPAIEDLSIPDLAVPDRLSIPDLSLSLSIPDQFLGVNILDLPSSLPSLRILSCGLETFMRFRRASALTHLHLRLYVPQTLEAIGSLLGPQLISLRLGVLERLPDLHSPRVVWSPQDILTRFPRLAYIEVHMFEPDLLPHPIQWQQKRDKSLIPDRRTPLTVAWVLEEDAWGTLLDPRDTDIVRQFFEEVAFDVLRHWTPYIARIVYGDSGVPDTSVTLNASGDNVARGDHSSLGEDYWKRV</sequence>